<dbReference type="Proteomes" id="UP000285712">
    <property type="component" value="Unassembled WGS sequence"/>
</dbReference>
<proteinExistence type="inferred from homology"/>
<reference evidence="8 9" key="1">
    <citation type="submission" date="2018-08" db="EMBL/GenBank/DDBJ databases">
        <title>Aphanomyces genome sequencing and annotation.</title>
        <authorList>
            <person name="Minardi D."/>
            <person name="Oidtmann B."/>
            <person name="Van Der Giezen M."/>
            <person name="Studholme D.J."/>
        </authorList>
    </citation>
    <scope>NUCLEOTIDE SEQUENCE [LARGE SCALE GENOMIC DNA]</scope>
    <source>
        <strain evidence="8 9">Sv</strain>
    </source>
</reference>
<comment type="subcellular location">
    <subcellularLocation>
        <location evidence="1">Cytoplasm</location>
        <location evidence="1">Cytoskeleton</location>
        <location evidence="1">Cilium basal body</location>
    </subcellularLocation>
</comment>
<feature type="compositionally biased region" description="Basic and acidic residues" evidence="7">
    <location>
        <begin position="222"/>
        <end position="231"/>
    </location>
</feature>
<feature type="compositionally biased region" description="Acidic residues" evidence="7">
    <location>
        <begin position="1"/>
        <end position="35"/>
    </location>
</feature>
<feature type="compositionally biased region" description="Low complexity" evidence="7">
    <location>
        <begin position="211"/>
        <end position="221"/>
    </location>
</feature>
<protein>
    <recommendedName>
        <fullName evidence="10">Intraflagellar transport protein 46 homolog</fullName>
    </recommendedName>
</protein>
<evidence type="ECO:0000256" key="1">
    <source>
        <dbReference type="ARBA" id="ARBA00004120"/>
    </source>
</evidence>
<keyword evidence="3" id="KW-0963">Cytoplasm</keyword>
<evidence type="ECO:0000313" key="9">
    <source>
        <dbReference type="Proteomes" id="UP000285712"/>
    </source>
</evidence>
<dbReference type="GO" id="GO:0030992">
    <property type="term" value="C:intraciliary transport particle B"/>
    <property type="evidence" value="ECO:0007669"/>
    <property type="project" value="TreeGrafter"/>
</dbReference>
<dbReference type="AlphaFoldDB" id="A0A418D1A2"/>
<feature type="compositionally biased region" description="Basic and acidic residues" evidence="7">
    <location>
        <begin position="113"/>
        <end position="137"/>
    </location>
</feature>
<dbReference type="GO" id="GO:0042073">
    <property type="term" value="P:intraciliary transport"/>
    <property type="evidence" value="ECO:0007669"/>
    <property type="project" value="InterPro"/>
</dbReference>
<organism evidence="8 9">
    <name type="scientific">Aphanomyces astaci</name>
    <name type="common">Crayfish plague agent</name>
    <dbReference type="NCBI Taxonomy" id="112090"/>
    <lineage>
        <taxon>Eukaryota</taxon>
        <taxon>Sar</taxon>
        <taxon>Stramenopiles</taxon>
        <taxon>Oomycota</taxon>
        <taxon>Saprolegniomycetes</taxon>
        <taxon>Saprolegniales</taxon>
        <taxon>Verrucalvaceae</taxon>
        <taxon>Aphanomyces</taxon>
    </lineage>
</organism>
<dbReference type="EMBL" id="QUTG01004443">
    <property type="protein sequence ID" value="RHY88186.1"/>
    <property type="molecule type" value="Genomic_DNA"/>
</dbReference>
<feature type="compositionally biased region" description="Acidic residues" evidence="7">
    <location>
        <begin position="270"/>
        <end position="298"/>
    </location>
</feature>
<dbReference type="PANTHER" id="PTHR13376:SF0">
    <property type="entry name" value="INTRAFLAGELLAR TRANSPORT PROTEIN 46 HOMOLOG"/>
    <property type="match status" value="1"/>
</dbReference>
<feature type="non-terminal residue" evidence="8">
    <location>
        <position position="1"/>
    </location>
</feature>
<dbReference type="GO" id="GO:0031514">
    <property type="term" value="C:motile cilium"/>
    <property type="evidence" value="ECO:0007669"/>
    <property type="project" value="TreeGrafter"/>
</dbReference>
<dbReference type="PANTHER" id="PTHR13376">
    <property type="entry name" value="INTRAFLAGELLAR TRANSPORT PROTEIN 46 HOMOLOG"/>
    <property type="match status" value="1"/>
</dbReference>
<evidence type="ECO:0008006" key="10">
    <source>
        <dbReference type="Google" id="ProtNLM"/>
    </source>
</evidence>
<dbReference type="GO" id="GO:0005815">
    <property type="term" value="C:microtubule organizing center"/>
    <property type="evidence" value="ECO:0007669"/>
    <property type="project" value="TreeGrafter"/>
</dbReference>
<accession>A0A418D1A2</accession>
<gene>
    <name evidence="8" type="ORF">DYB35_006954</name>
</gene>
<evidence type="ECO:0000256" key="4">
    <source>
        <dbReference type="ARBA" id="ARBA00023069"/>
    </source>
</evidence>
<feature type="region of interest" description="Disordered" evidence="7">
    <location>
        <begin position="1"/>
        <end position="314"/>
    </location>
</feature>
<dbReference type="InterPro" id="IPR022088">
    <property type="entry name" value="Intraflagellar_transp_cmplxB"/>
</dbReference>
<evidence type="ECO:0000313" key="8">
    <source>
        <dbReference type="EMBL" id="RHY88186.1"/>
    </source>
</evidence>
<feature type="compositionally biased region" description="Basic and acidic residues" evidence="7">
    <location>
        <begin position="161"/>
        <end position="171"/>
    </location>
</feature>
<evidence type="ECO:0000256" key="3">
    <source>
        <dbReference type="ARBA" id="ARBA00022490"/>
    </source>
</evidence>
<keyword evidence="5" id="KW-0206">Cytoskeleton</keyword>
<feature type="compositionally biased region" description="Polar residues" evidence="7">
    <location>
        <begin position="179"/>
        <end position="188"/>
    </location>
</feature>
<feature type="compositionally biased region" description="Low complexity" evidence="7">
    <location>
        <begin position="236"/>
        <end position="258"/>
    </location>
</feature>
<feature type="compositionally biased region" description="Low complexity" evidence="7">
    <location>
        <begin position="139"/>
        <end position="160"/>
    </location>
</feature>
<evidence type="ECO:0000256" key="5">
    <source>
        <dbReference type="ARBA" id="ARBA00023212"/>
    </source>
</evidence>
<sequence>SDDEELSGSEEEEVSGSESGSGEEEEEDEEEEEEEAAKPPKADKKQPSFKDKAVDDVKERPLQNQPFDAAVDVSDSESITDAQSPKKESGKTLKNQPFDEALELSGSVNDLELPTKDAAPKKEAKELDKVEEKKPSVEKGAAAASTSTAAAPKKSTNAPPEKGEVKNKPFDEEVDLSDSEASVDTSGVPSPEKPKLEKRLSMNQTLQTMPKAATDKAAVAAVDEKPPKDVKPANPSAASSKAQPSSKDAKSASASSSSSKKKKKNHESSSESEDDDDDDDDDDDEEEDENDEDEEDEATGGGGNAAASSGSAGGGAAIGGSGMGVVPGAYKESDFAHLKVTQDIRELFQYIGRFKSQDIELETRLKCFVPEYIPAIGDMDTFLKIPRPDNEADQLGLKVLDEPTIAQSDATVLDLQLRATSKKKHGDIVVRSIEHAEKNVKEIDRWIKSIADLHRTKPPPQVHYTKTMPDIETLMQVWPDEFEELLAKTQLPHADLDVTVDQYTRVICAILDIPVYKNVYESLHVLFTLYLEFRSNQHFMNYEVDNTAMSSASALGNMDTGGNRSPMVAESK</sequence>
<keyword evidence="4" id="KW-0969">Cilium</keyword>
<keyword evidence="6" id="KW-0966">Cell projection</keyword>
<evidence type="ECO:0000256" key="7">
    <source>
        <dbReference type="SAM" id="MobiDB-lite"/>
    </source>
</evidence>
<evidence type="ECO:0000256" key="2">
    <source>
        <dbReference type="ARBA" id="ARBA00007700"/>
    </source>
</evidence>
<comment type="similarity">
    <text evidence="2">Belongs to the IFT46 family.</text>
</comment>
<evidence type="ECO:0000256" key="6">
    <source>
        <dbReference type="ARBA" id="ARBA00023273"/>
    </source>
</evidence>
<dbReference type="VEuPathDB" id="FungiDB:H257_05992"/>
<name>A0A418D1A2_APHAT</name>
<dbReference type="Pfam" id="PF12317">
    <property type="entry name" value="IFT46_B_C"/>
    <property type="match status" value="1"/>
</dbReference>
<feature type="compositionally biased region" description="Basic and acidic residues" evidence="7">
    <location>
        <begin position="36"/>
        <end position="61"/>
    </location>
</feature>
<comment type="caution">
    <text evidence="8">The sequence shown here is derived from an EMBL/GenBank/DDBJ whole genome shotgun (WGS) entry which is preliminary data.</text>
</comment>
<dbReference type="GO" id="GO:0060271">
    <property type="term" value="P:cilium assembly"/>
    <property type="evidence" value="ECO:0007669"/>
    <property type="project" value="TreeGrafter"/>
</dbReference>